<comment type="caution">
    <text evidence="1">The sequence shown here is derived from an EMBL/GenBank/DDBJ whole genome shotgun (WGS) entry which is preliminary data.</text>
</comment>
<proteinExistence type="predicted"/>
<dbReference type="EMBL" id="DRGL01000039">
    <property type="protein sequence ID" value="HEA21464.1"/>
    <property type="molecule type" value="Genomic_DNA"/>
</dbReference>
<organism evidence="1">
    <name type="scientific">Pricia antarctica</name>
    <dbReference type="NCBI Taxonomy" id="641691"/>
    <lineage>
        <taxon>Bacteria</taxon>
        <taxon>Pseudomonadati</taxon>
        <taxon>Bacteroidota</taxon>
        <taxon>Flavobacteriia</taxon>
        <taxon>Flavobacteriales</taxon>
        <taxon>Flavobacteriaceae</taxon>
        <taxon>Pricia</taxon>
    </lineage>
</organism>
<protein>
    <submittedName>
        <fullName evidence="1">Uncharacterized protein</fullName>
    </submittedName>
</protein>
<gene>
    <name evidence="1" type="ORF">ENH87_11150</name>
</gene>
<reference evidence="1" key="1">
    <citation type="journal article" date="2020" name="mSystems">
        <title>Genome- and Community-Level Interaction Insights into Carbon Utilization and Element Cycling Functions of Hydrothermarchaeota in Hydrothermal Sediment.</title>
        <authorList>
            <person name="Zhou Z."/>
            <person name="Liu Y."/>
            <person name="Xu W."/>
            <person name="Pan J."/>
            <person name="Luo Z.H."/>
            <person name="Li M."/>
        </authorList>
    </citation>
    <scope>NUCLEOTIDE SEQUENCE [LARGE SCALE GENOMIC DNA]</scope>
    <source>
        <strain evidence="1">HyVt-345</strain>
    </source>
</reference>
<accession>A0A831QR12</accession>
<evidence type="ECO:0000313" key="1">
    <source>
        <dbReference type="EMBL" id="HEA21464.1"/>
    </source>
</evidence>
<dbReference type="AlphaFoldDB" id="A0A831QR12"/>
<name>A0A831QR12_9FLAO</name>
<sequence>MTTKENAGRIPKPEKKEFKHPHCVWGSCQECWGIEQYNKAIDEYEKYHDQEIKRLQSAVLSLEDMKEIVERVKSDNVPCYWNEEIIKDIYKAQMQKMRGGEGKDESCRITRNFKEA</sequence>
<dbReference type="Proteomes" id="UP000886191">
    <property type="component" value="Unassembled WGS sequence"/>
</dbReference>